<evidence type="ECO:0000313" key="3">
    <source>
        <dbReference type="Proteomes" id="UP000613208"/>
    </source>
</evidence>
<dbReference type="PANTHER" id="PTHR43267:SF1">
    <property type="entry name" value="TRNA THREONYLCARBAMOYLADENOSINE DEHYDRATASE"/>
    <property type="match status" value="1"/>
</dbReference>
<dbReference type="InterPro" id="IPR035985">
    <property type="entry name" value="Ubiquitin-activating_enz"/>
</dbReference>
<keyword evidence="3" id="KW-1185">Reference proteome</keyword>
<dbReference type="Gene3D" id="3.40.50.720">
    <property type="entry name" value="NAD(P)-binding Rossmann-like Domain"/>
    <property type="match status" value="1"/>
</dbReference>
<dbReference type="Pfam" id="PF00899">
    <property type="entry name" value="ThiF"/>
    <property type="match status" value="1"/>
</dbReference>
<evidence type="ECO:0000313" key="2">
    <source>
        <dbReference type="EMBL" id="GFO84607.1"/>
    </source>
</evidence>
<proteinExistence type="predicted"/>
<dbReference type="CDD" id="cd00755">
    <property type="entry name" value="YgdL_like"/>
    <property type="match status" value="1"/>
</dbReference>
<dbReference type="GO" id="GO:0008641">
    <property type="term" value="F:ubiquitin-like modifier activating enzyme activity"/>
    <property type="evidence" value="ECO:0007669"/>
    <property type="project" value="InterPro"/>
</dbReference>
<dbReference type="SUPFAM" id="SSF69572">
    <property type="entry name" value="Activating enzymes of the ubiquitin-like proteins"/>
    <property type="match status" value="1"/>
</dbReference>
<dbReference type="EMBL" id="BLYI01000024">
    <property type="protein sequence ID" value="GFO84607.1"/>
    <property type="molecule type" value="Genomic_DNA"/>
</dbReference>
<sequence length="252" mass="27389">MKHANQRQKGIIMEIKEQFMRTGLLLGEEGIRKLNKAAVAVFGIGGVGGFTVEALARSGIGHLVLVDADEVSESNINRQIIATHQTVGRPKVEVMKERIAQINPETVVETYQTFFLPENADQFDFASYDYVVDAIDTVTGKIELVLQGQKAGTPVISSMGAGNKLDPTMFQVADIYDTSVCPLAKVMRKELKKRNVPALKVVYSKEKAMEPAVRISEDGKRQIPGSTAFVPSVAGLIIAGEVIKDLSGISEK</sequence>
<evidence type="ECO:0000259" key="1">
    <source>
        <dbReference type="Pfam" id="PF00899"/>
    </source>
</evidence>
<dbReference type="PANTHER" id="PTHR43267">
    <property type="entry name" value="TRNA THREONYLCARBAMOYLADENOSINE DEHYDRATASE"/>
    <property type="match status" value="1"/>
</dbReference>
<comment type="caution">
    <text evidence="2">The sequence shown here is derived from an EMBL/GenBank/DDBJ whole genome shotgun (WGS) entry which is preliminary data.</text>
</comment>
<dbReference type="InterPro" id="IPR000594">
    <property type="entry name" value="ThiF_NAD_FAD-bd"/>
</dbReference>
<dbReference type="InterPro" id="IPR045886">
    <property type="entry name" value="ThiF/MoeB/HesA"/>
</dbReference>
<dbReference type="AlphaFoldDB" id="A0A916VD06"/>
<feature type="domain" description="THIF-type NAD/FAD binding fold" evidence="1">
    <location>
        <begin position="25"/>
        <end position="250"/>
    </location>
</feature>
<dbReference type="GO" id="GO:0061504">
    <property type="term" value="P:cyclic threonylcarbamoyladenosine biosynthetic process"/>
    <property type="evidence" value="ECO:0007669"/>
    <property type="project" value="TreeGrafter"/>
</dbReference>
<dbReference type="GO" id="GO:0061503">
    <property type="term" value="F:tRNA threonylcarbamoyladenosine dehydratase"/>
    <property type="evidence" value="ECO:0007669"/>
    <property type="project" value="TreeGrafter"/>
</dbReference>
<organism evidence="2 3">
    <name type="scientific">Anaerostipes butyraticus</name>
    <dbReference type="NCBI Taxonomy" id="645466"/>
    <lineage>
        <taxon>Bacteria</taxon>
        <taxon>Bacillati</taxon>
        <taxon>Bacillota</taxon>
        <taxon>Clostridia</taxon>
        <taxon>Lachnospirales</taxon>
        <taxon>Lachnospiraceae</taxon>
        <taxon>Anaerostipes</taxon>
    </lineage>
</organism>
<dbReference type="Proteomes" id="UP000613208">
    <property type="component" value="Unassembled WGS sequence"/>
</dbReference>
<reference evidence="2" key="1">
    <citation type="submission" date="2020-06" db="EMBL/GenBank/DDBJ databases">
        <title>Characterization of fructooligosaccharide metabolism and fructooligosaccharide-degrading enzymes in human commensal butyrate producers.</title>
        <authorList>
            <person name="Tanno H."/>
            <person name="Fujii T."/>
            <person name="Hirano K."/>
            <person name="Maeno S."/>
            <person name="Tonozuka T."/>
            <person name="Sakamoto M."/>
            <person name="Ohkuma M."/>
            <person name="Tochio T."/>
            <person name="Endo A."/>
        </authorList>
    </citation>
    <scope>NUCLEOTIDE SEQUENCE</scope>
    <source>
        <strain evidence="2">JCM 17466</strain>
    </source>
</reference>
<name>A0A916VD06_9FIRM</name>
<gene>
    <name evidence="2" type="ORF">ANBU17_09540</name>
</gene>
<dbReference type="FunFam" id="3.40.50.720:FF:000141">
    <property type="entry name" value="tRNA threonylcarbamoyladenosine dehydratase"/>
    <property type="match status" value="1"/>
</dbReference>
<protein>
    <submittedName>
        <fullName evidence="2">tRNA threonylcarbamoyladenosine dehydratase</fullName>
    </submittedName>
</protein>
<accession>A0A916VD06</accession>